<protein>
    <submittedName>
        <fullName evidence="2">Pilus assembly protein PilZ</fullName>
    </submittedName>
</protein>
<reference evidence="3" key="1">
    <citation type="submission" date="2017-09" db="EMBL/GenBank/DDBJ databases">
        <authorList>
            <person name="Feng G."/>
            <person name="Zhu H."/>
        </authorList>
    </citation>
    <scope>NUCLEOTIDE SEQUENCE [LARGE SCALE GENOMIC DNA]</scope>
    <source>
        <strain evidence="3">1PNM-20</strain>
    </source>
</reference>
<evidence type="ECO:0000259" key="1">
    <source>
        <dbReference type="Pfam" id="PF07238"/>
    </source>
</evidence>
<name>A0A2A2SJV4_9SPHN</name>
<dbReference type="OrthoDB" id="9806898at2"/>
<gene>
    <name evidence="2" type="ORF">CKY28_01835</name>
</gene>
<feature type="domain" description="PilZ" evidence="1">
    <location>
        <begin position="10"/>
        <end position="86"/>
    </location>
</feature>
<dbReference type="Proteomes" id="UP000218151">
    <property type="component" value="Unassembled WGS sequence"/>
</dbReference>
<comment type="caution">
    <text evidence="2">The sequence shown here is derived from an EMBL/GenBank/DDBJ whole genome shotgun (WGS) entry which is preliminary data.</text>
</comment>
<evidence type="ECO:0000313" key="2">
    <source>
        <dbReference type="EMBL" id="PAX09512.1"/>
    </source>
</evidence>
<dbReference type="EMBL" id="NSLI01000001">
    <property type="protein sequence ID" value="PAX09512.1"/>
    <property type="molecule type" value="Genomic_DNA"/>
</dbReference>
<evidence type="ECO:0000313" key="3">
    <source>
        <dbReference type="Proteomes" id="UP000218151"/>
    </source>
</evidence>
<dbReference type="InterPro" id="IPR009875">
    <property type="entry name" value="PilZ_domain"/>
</dbReference>
<dbReference type="RefSeq" id="WP_095996619.1">
    <property type="nucleotide sequence ID" value="NZ_NSLI01000001.1"/>
</dbReference>
<dbReference type="SUPFAM" id="SSF141371">
    <property type="entry name" value="PilZ domain-like"/>
    <property type="match status" value="1"/>
</dbReference>
<dbReference type="Pfam" id="PF07238">
    <property type="entry name" value="PilZ"/>
    <property type="match status" value="1"/>
</dbReference>
<sequence length="103" mass="11575">MASNPRLVDERSEPRDEVHYRARAFGPDNRPLNLVVVNMSARGMMARCETEYAVGERVRVHLPVVGLIQAEIRWCLGGRMGFQLDRTIGLGDYYGLLAAMVRG</sequence>
<dbReference type="AlphaFoldDB" id="A0A2A2SJV4"/>
<keyword evidence="3" id="KW-1185">Reference proteome</keyword>
<proteinExistence type="predicted"/>
<dbReference type="GO" id="GO:0035438">
    <property type="term" value="F:cyclic-di-GMP binding"/>
    <property type="evidence" value="ECO:0007669"/>
    <property type="project" value="InterPro"/>
</dbReference>
<organism evidence="2 3">
    <name type="scientific">Sphingomonas lenta</name>
    <dbReference type="NCBI Taxonomy" id="1141887"/>
    <lineage>
        <taxon>Bacteria</taxon>
        <taxon>Pseudomonadati</taxon>
        <taxon>Pseudomonadota</taxon>
        <taxon>Alphaproteobacteria</taxon>
        <taxon>Sphingomonadales</taxon>
        <taxon>Sphingomonadaceae</taxon>
        <taxon>Sphingomonas</taxon>
    </lineage>
</organism>
<accession>A0A2A2SJV4</accession>